<evidence type="ECO:0000256" key="1">
    <source>
        <dbReference type="SAM" id="MobiDB-lite"/>
    </source>
</evidence>
<accession>A0A8J6CFS2</accession>
<feature type="region of interest" description="Disordered" evidence="1">
    <location>
        <begin position="834"/>
        <end position="889"/>
    </location>
</feature>
<evidence type="ECO:0000259" key="2">
    <source>
        <dbReference type="Pfam" id="PF15625"/>
    </source>
</evidence>
<dbReference type="PANTHER" id="PTHR20837">
    <property type="entry name" value="CENTROSOMAL PROTEIN-RELATED"/>
    <property type="match status" value="1"/>
</dbReference>
<feature type="region of interest" description="Disordered" evidence="1">
    <location>
        <begin position="1"/>
        <end position="237"/>
    </location>
</feature>
<organism evidence="5 6">
    <name type="scientific">Diacronema lutheri</name>
    <name type="common">Unicellular marine alga</name>
    <name type="synonym">Monochrysis lutheri</name>
    <dbReference type="NCBI Taxonomy" id="2081491"/>
    <lineage>
        <taxon>Eukaryota</taxon>
        <taxon>Haptista</taxon>
        <taxon>Haptophyta</taxon>
        <taxon>Pavlovophyceae</taxon>
        <taxon>Pavlovales</taxon>
        <taxon>Pavlovaceae</taxon>
        <taxon>Diacronema</taxon>
    </lineage>
</organism>
<feature type="domain" description="CEP76/DRC7 peptidase-like" evidence="4">
    <location>
        <begin position="1525"/>
        <end position="1643"/>
    </location>
</feature>
<evidence type="ECO:0000259" key="4">
    <source>
        <dbReference type="Pfam" id="PF24656"/>
    </source>
</evidence>
<dbReference type="Pfam" id="PF15625">
    <property type="entry name" value="CC2D2AN-C2"/>
    <property type="match status" value="1"/>
</dbReference>
<feature type="compositionally biased region" description="Low complexity" evidence="1">
    <location>
        <begin position="13"/>
        <end position="32"/>
    </location>
</feature>
<gene>
    <name evidence="5" type="ORF">KFE25_013388</name>
</gene>
<dbReference type="GO" id="GO:1904491">
    <property type="term" value="P:protein localization to ciliary transition zone"/>
    <property type="evidence" value="ECO:0007669"/>
    <property type="project" value="TreeGrafter"/>
</dbReference>
<reference evidence="5" key="1">
    <citation type="submission" date="2021-05" db="EMBL/GenBank/DDBJ databases">
        <title>The genome of the haptophyte Pavlova lutheri (Diacronema luteri, Pavlovales) - a model for lipid biosynthesis in eukaryotic algae.</title>
        <authorList>
            <person name="Hulatt C.J."/>
            <person name="Posewitz M.C."/>
        </authorList>
    </citation>
    <scope>NUCLEOTIDE SEQUENCE</scope>
    <source>
        <strain evidence="5">NIVA-4/92</strain>
    </source>
</reference>
<dbReference type="GO" id="GO:0035869">
    <property type="term" value="C:ciliary transition zone"/>
    <property type="evidence" value="ECO:0007669"/>
    <property type="project" value="TreeGrafter"/>
</dbReference>
<protein>
    <recommendedName>
        <fullName evidence="7">C2 domain-containing protein</fullName>
    </recommendedName>
</protein>
<dbReference type="Gene3D" id="3.10.620.30">
    <property type="match status" value="1"/>
</dbReference>
<keyword evidence="6" id="KW-1185">Reference proteome</keyword>
<dbReference type="InterPro" id="IPR052434">
    <property type="entry name" value="Tectonic-like_complex_comp"/>
</dbReference>
<dbReference type="GO" id="GO:1905515">
    <property type="term" value="P:non-motile cilium assembly"/>
    <property type="evidence" value="ECO:0007669"/>
    <property type="project" value="TreeGrafter"/>
</dbReference>
<proteinExistence type="predicted"/>
<feature type="domain" description="CC2D2A N-terminal C2" evidence="2">
    <location>
        <begin position="702"/>
        <end position="831"/>
    </location>
</feature>
<feature type="domain" description="Centrosomal protein of 76 kDa C-terminal" evidence="3">
    <location>
        <begin position="1675"/>
        <end position="1801"/>
    </location>
</feature>
<evidence type="ECO:0000313" key="6">
    <source>
        <dbReference type="Proteomes" id="UP000751190"/>
    </source>
</evidence>
<dbReference type="InterPro" id="IPR056288">
    <property type="entry name" value="CEP76_C"/>
</dbReference>
<dbReference type="Pfam" id="PF24652">
    <property type="entry name" value="CEP76_C"/>
    <property type="match status" value="1"/>
</dbReference>
<dbReference type="Pfam" id="PF24656">
    <property type="entry name" value="CEPT76_peptidase"/>
    <property type="match status" value="1"/>
</dbReference>
<evidence type="ECO:0000313" key="5">
    <source>
        <dbReference type="EMBL" id="KAG8468305.1"/>
    </source>
</evidence>
<evidence type="ECO:0000259" key="3">
    <source>
        <dbReference type="Pfam" id="PF24652"/>
    </source>
</evidence>
<feature type="compositionally biased region" description="Basic and acidic residues" evidence="1">
    <location>
        <begin position="1"/>
        <end position="12"/>
    </location>
</feature>
<dbReference type="PANTHER" id="PTHR20837:SF0">
    <property type="entry name" value="COILED-COIL AND C2 DOMAIN-CONTAINING PROTEIN 2A"/>
    <property type="match status" value="1"/>
</dbReference>
<dbReference type="InterPro" id="IPR028928">
    <property type="entry name" value="CC2D2AN-C2"/>
</dbReference>
<feature type="region of interest" description="Disordered" evidence="1">
    <location>
        <begin position="519"/>
        <end position="541"/>
    </location>
</feature>
<feature type="region of interest" description="Disordered" evidence="1">
    <location>
        <begin position="327"/>
        <end position="381"/>
    </location>
</feature>
<dbReference type="InterPro" id="IPR056290">
    <property type="entry name" value="CEPT76/DRC7_peptidase-like_dom"/>
</dbReference>
<dbReference type="OMA" id="MMARHEK"/>
<sequence>MAERRARRRGEQSAESVEVAETAGVTAVEQAAPVGGGRASRRQQRAIPSAVAADEASDTAGELSDAPGGGGRASRRRRAPTAETDVAISRAPEEPHDDGADEDSPSRAASSRRRRARPPPPDALPEGADGMETRSDAALSPAAGRRGARGARRSIFSRTRSTAAAAAAAGEGEGGAAPPDGRRASLFARLRRGRSDGSDAGAPAAAGDGEQPRRLLSAESTEPGRVVQTDARAQDEAERELYTNWRQLLTAGALSERRASVLAPGATPLDAAALARSAAREQRATLVAGSTGMADEGFFVEQPPLISEQQISLLLARLSAGARAAGAGSGAADRQAPLAAGKRGARGARGAPADARERGGEESADEGAYDEAREPAPGSAATCTSLLSAPVLARPALPLPPIQPDPLRPGAGRPFFVDWAAASTPDAAARLTRVQPPRVGALDAPDGGRARHGAIELVVHVRGLHLSDHRLFSAEMLAAARVHAAYQTWFTHVAQRDAAKLGARIGVLRDECEAAEAQLGDAARDAPPSARRRGAAEPAAGVPEGAALADIDDASRRAARVQQLSALYAELLQALASRDEAEYEARVLARRALVEWAALKATRARADCTTTSVMLRVRQTPANARDDEAARAEAAELELLAHRRAHALRASLVVAARARDGRADGDGVASVRADAMEVAAFDERAVASAVSARQAFCLRPVGEAALSLRLSHSDAVLTPVEQLSKEERQRQRLLAAVAIGGTLRVNGHVAGTLAPRPLHAAELRVHFGDVLVVELAHPAQSVVLQLTEQKAFALRPAVVGEVPLAAPADAAAGYASETEPYAFCAHTTFVRAQADIPTDPPPPSAAPPPPRAADGGGGADARAARRRSSASAPLLADAPSARAPGSGGDGGTIEVASAAVGCVSGYVEASVAWEAVGALPLRPGARADGASRASAAGAQPRGASCASGRAGAASITAGGLLNAAHVFNWLSATALDPNDPRDARLIRTLRTTGSKLGASRAFRATRLEDDAAWARAADAPGPDRQQPAGALRAALLRLRSMRPALFGAPVPARDGLVPAEMAALVAPARAGADDDEGTAPRADGSDDFVAFSGYRKVATFLKRVERARAARAGRGRPPRAVREVVLEPADRTTAPVCACNVGGLVALFQPRRPLRPSRKPRVPDYETTDRSLIIGIKRAGGLPVRARSTRAALGVSDELRPYWLCSLGGRTVRTTSKAGTSPQWNEALELALPITSAQLEARELASTSLTLYCALFDEAVRTHGTGADGGSGAVAAAAGSRAGAERAGASARLLAPGGRPDGEGEATDAGEAAIATIRRSQALREPPGMRVDARRYYLGTLAIPLSTILSEGRVEGTFEIDVPPMLLGHRLPGDADEAEQPARGQGLRTPARAARRALAIGAAAAAAAPAAAAARAVVTLFVTIDPVLPPPTREVAEVPDLDDAPLLAIARTFIGAIRALAPFASGARPLQLFALSSRGESTLVCRYVHPQAPPAELRLVSELMRYVRLIPFLEDVVTSVEAKADVWTTTDEFLSMGAGDGEEHALLLCNYLLHRGDEAYVVVGRSALEERAFFVLMRETGAAEGTLFHAVRGTSYPLVDSRCPLSAVGMVFNASNVWANVQPADVPSKMSWNLADSLAWRRLFIDGSADADQVSRWTRSVQLSTPHYTRAAEEDKNDLEREVERAIRLHIEERRGSRPTDWNNNMRRILKTILVRLEVDAREGVTSKPDELRAELAQTLQSYAVVGFPLNVTWTDIKQVIEAVDATDIHNSSGKELKFALTVHVVAYPNSIYSVWVYVAALTSLR</sequence>
<feature type="compositionally biased region" description="Low complexity" evidence="1">
    <location>
        <begin position="869"/>
        <end position="884"/>
    </location>
</feature>
<feature type="compositionally biased region" description="Low complexity" evidence="1">
    <location>
        <begin position="198"/>
        <end position="209"/>
    </location>
</feature>
<dbReference type="Proteomes" id="UP000751190">
    <property type="component" value="Unassembled WGS sequence"/>
</dbReference>
<evidence type="ECO:0008006" key="7">
    <source>
        <dbReference type="Google" id="ProtNLM"/>
    </source>
</evidence>
<name>A0A8J6CFS2_DIALT</name>
<dbReference type="EMBL" id="JAGTXO010000004">
    <property type="protein sequence ID" value="KAG8468305.1"/>
    <property type="molecule type" value="Genomic_DNA"/>
</dbReference>
<comment type="caution">
    <text evidence="5">The sequence shown here is derived from an EMBL/GenBank/DDBJ whole genome shotgun (WGS) entry which is preliminary data.</text>
</comment>
<feature type="compositionally biased region" description="Pro residues" evidence="1">
    <location>
        <begin position="838"/>
        <end position="851"/>
    </location>
</feature>
<dbReference type="OrthoDB" id="2162143at2759"/>